<organism evidence="12 13">
    <name type="scientific">Exaiptasia diaphana</name>
    <name type="common">Tropical sea anemone</name>
    <name type="synonym">Aiptasia pulchella</name>
    <dbReference type="NCBI Taxonomy" id="2652724"/>
    <lineage>
        <taxon>Eukaryota</taxon>
        <taxon>Metazoa</taxon>
        <taxon>Cnidaria</taxon>
        <taxon>Anthozoa</taxon>
        <taxon>Hexacorallia</taxon>
        <taxon>Actiniaria</taxon>
        <taxon>Aiptasiidae</taxon>
        <taxon>Exaiptasia</taxon>
    </lineage>
</organism>
<comment type="subunit">
    <text evidence="1 9">Homodimer.</text>
</comment>
<dbReference type="FunFam" id="3.90.170.10:FF:000001">
    <property type="entry name" value="Adenylosuccinate synthetase"/>
    <property type="match status" value="1"/>
</dbReference>
<dbReference type="GO" id="GO:0000287">
    <property type="term" value="F:magnesium ion binding"/>
    <property type="evidence" value="ECO:0007669"/>
    <property type="project" value="UniProtKB-UniRule"/>
</dbReference>
<dbReference type="InterPro" id="IPR033128">
    <property type="entry name" value="Adenylosuccin_syn_Lys_AS"/>
</dbReference>
<dbReference type="OrthoDB" id="10265645at2759"/>
<dbReference type="PANTHER" id="PTHR11846">
    <property type="entry name" value="ADENYLOSUCCINATE SYNTHETASE"/>
    <property type="match status" value="1"/>
</dbReference>
<dbReference type="Gene3D" id="1.10.300.10">
    <property type="entry name" value="Adenylosuccinate Synthetase, subunit A, domain 2"/>
    <property type="match status" value="1"/>
</dbReference>
<dbReference type="InterPro" id="IPR001114">
    <property type="entry name" value="Adenylosuccinate_synthetase"/>
</dbReference>
<keyword evidence="6 9" id="KW-0460">Magnesium</keyword>
<comment type="function">
    <text evidence="11">Plays an important role in the de novo pathway of purine nucleotide biosynthesis.</text>
</comment>
<dbReference type="AlphaFoldDB" id="A0A913X2E5"/>
<dbReference type="InterPro" id="IPR042110">
    <property type="entry name" value="Adenylosuccinate_synth_dom2"/>
</dbReference>
<comment type="pathway">
    <text evidence="9 11">Purine metabolism; AMP biosynthesis via de novo pathway; AMP from IMP: step 1/2.</text>
</comment>
<feature type="binding site" evidence="9">
    <location>
        <position position="258"/>
    </location>
    <ligand>
        <name>IMP</name>
        <dbReference type="ChEBI" id="CHEBI:58053"/>
    </ligand>
</feature>
<feature type="active site" description="Proton acceptor" evidence="9">
    <location>
        <position position="35"/>
    </location>
</feature>
<feature type="binding site" evidence="9">
    <location>
        <begin position="35"/>
        <end position="38"/>
    </location>
    <ligand>
        <name>IMP</name>
        <dbReference type="ChEBI" id="CHEBI:58053"/>
    </ligand>
</feature>
<dbReference type="GO" id="GO:0044208">
    <property type="term" value="P:'de novo' AMP biosynthetic process"/>
    <property type="evidence" value="ECO:0007669"/>
    <property type="project" value="UniProtKB-UniRule"/>
</dbReference>
<dbReference type="InterPro" id="IPR018220">
    <property type="entry name" value="Adenylosuccin_syn_GTP-bd"/>
</dbReference>
<feature type="binding site" evidence="9">
    <location>
        <position position="150"/>
    </location>
    <ligand>
        <name>IMP</name>
        <dbReference type="ChEBI" id="CHEBI:58053"/>
    </ligand>
</feature>
<keyword evidence="13" id="KW-1185">Reference proteome</keyword>
<dbReference type="InterPro" id="IPR042111">
    <property type="entry name" value="Adenylosuccinate_synth_dom3"/>
</dbReference>
<dbReference type="InterPro" id="IPR042109">
    <property type="entry name" value="Adenylosuccinate_synth_dom1"/>
</dbReference>
<dbReference type="GO" id="GO:0046040">
    <property type="term" value="P:IMP metabolic process"/>
    <property type="evidence" value="ECO:0007669"/>
    <property type="project" value="TreeGrafter"/>
</dbReference>
<evidence type="ECO:0000256" key="7">
    <source>
        <dbReference type="ARBA" id="ARBA00023134"/>
    </source>
</evidence>
<feature type="binding site" evidence="9">
    <location>
        <position position="322"/>
    </location>
    <ligand>
        <name>IMP</name>
        <dbReference type="ChEBI" id="CHEBI:58053"/>
    </ligand>
</feature>
<comment type="catalytic activity">
    <reaction evidence="8 9 11">
        <text>IMP + L-aspartate + GTP = N(6)-(1,2-dicarboxyethyl)-AMP + GDP + phosphate + 2 H(+)</text>
        <dbReference type="Rhea" id="RHEA:15753"/>
        <dbReference type="ChEBI" id="CHEBI:15378"/>
        <dbReference type="ChEBI" id="CHEBI:29991"/>
        <dbReference type="ChEBI" id="CHEBI:37565"/>
        <dbReference type="ChEBI" id="CHEBI:43474"/>
        <dbReference type="ChEBI" id="CHEBI:57567"/>
        <dbReference type="ChEBI" id="CHEBI:58053"/>
        <dbReference type="ChEBI" id="CHEBI:58189"/>
        <dbReference type="EC" id="6.3.4.4"/>
    </reaction>
</comment>
<keyword evidence="5 9" id="KW-0658">Purine biosynthesis</keyword>
<evidence type="ECO:0000256" key="3">
    <source>
        <dbReference type="ARBA" id="ARBA00022723"/>
    </source>
</evidence>
<feature type="binding site" evidence="9">
    <location>
        <begin position="318"/>
        <end position="324"/>
    </location>
    <ligand>
        <name>substrate</name>
    </ligand>
</feature>
<evidence type="ECO:0000256" key="1">
    <source>
        <dbReference type="ARBA" id="ARBA00011738"/>
    </source>
</evidence>
<dbReference type="Proteomes" id="UP000887567">
    <property type="component" value="Unplaced"/>
</dbReference>
<evidence type="ECO:0000313" key="12">
    <source>
        <dbReference type="EnsemblMetazoa" id="XP_020897847.1"/>
    </source>
</evidence>
<dbReference type="GO" id="GO:0005525">
    <property type="term" value="F:GTP binding"/>
    <property type="evidence" value="ECO:0007669"/>
    <property type="project" value="UniProtKB-UniRule"/>
</dbReference>
<keyword evidence="3 9" id="KW-0479">Metal-binding</keyword>
<feature type="active site" evidence="10">
    <location>
        <position position="161"/>
    </location>
</feature>
<feature type="binding site" evidence="9">
    <location>
        <position position="243"/>
    </location>
    <ligand>
        <name>IMP</name>
        <dbReference type="ChEBI" id="CHEBI:58053"/>
    </ligand>
</feature>
<evidence type="ECO:0000256" key="10">
    <source>
        <dbReference type="PROSITE-ProRule" id="PRU10134"/>
    </source>
</evidence>
<comment type="subcellular location">
    <subcellularLocation>
        <location evidence="9">Cytoplasm</location>
    </subcellularLocation>
</comment>
<feature type="binding site" evidence="9">
    <location>
        <position position="35"/>
    </location>
    <ligand>
        <name>Mg(2+)</name>
        <dbReference type="ChEBI" id="CHEBI:18420"/>
    </ligand>
</feature>
<evidence type="ECO:0000256" key="6">
    <source>
        <dbReference type="ARBA" id="ARBA00022842"/>
    </source>
</evidence>
<evidence type="ECO:0000256" key="4">
    <source>
        <dbReference type="ARBA" id="ARBA00022741"/>
    </source>
</evidence>
<keyword evidence="4 9" id="KW-0547">Nucleotide-binding</keyword>
<dbReference type="SUPFAM" id="SSF52540">
    <property type="entry name" value="P-loop containing nucleoside triphosphate hydrolases"/>
    <property type="match status" value="1"/>
</dbReference>
<evidence type="ECO:0000256" key="2">
    <source>
        <dbReference type="ARBA" id="ARBA00022598"/>
    </source>
</evidence>
<dbReference type="NCBIfam" id="TIGR00184">
    <property type="entry name" value="purA"/>
    <property type="match status" value="1"/>
</dbReference>
<feature type="binding site" evidence="9">
    <location>
        <begin position="34"/>
        <end position="40"/>
    </location>
    <ligand>
        <name>GTP</name>
        <dbReference type="ChEBI" id="CHEBI:37565"/>
    </ligand>
</feature>
<feature type="binding site" evidence="9">
    <location>
        <begin position="350"/>
        <end position="352"/>
    </location>
    <ligand>
        <name>GTP</name>
        <dbReference type="ChEBI" id="CHEBI:37565"/>
    </ligand>
</feature>
<dbReference type="RefSeq" id="XP_020897847.1">
    <property type="nucleotide sequence ID" value="XM_021042188.2"/>
</dbReference>
<dbReference type="CDD" id="cd03108">
    <property type="entry name" value="AdSS"/>
    <property type="match status" value="1"/>
</dbReference>
<feature type="binding site" evidence="9">
    <location>
        <position position="62"/>
    </location>
    <ligand>
        <name>Mg(2+)</name>
        <dbReference type="ChEBI" id="CHEBI:18420"/>
    </ligand>
</feature>
<name>A0A913X2E5_EXADI</name>
<evidence type="ECO:0000256" key="8">
    <source>
        <dbReference type="ARBA" id="ARBA00050432"/>
    </source>
</evidence>
<dbReference type="SMART" id="SM00788">
    <property type="entry name" value="Adenylsucc_synt"/>
    <property type="match status" value="1"/>
</dbReference>
<protein>
    <recommendedName>
        <fullName evidence="9 11">Adenylosuccinate synthetase</fullName>
        <shortName evidence="9">AMPSase</shortName>
        <shortName evidence="9">AdSS</shortName>
        <ecNumber evidence="9 11">6.3.4.4</ecNumber>
    </recommendedName>
    <alternativeName>
        <fullName evidence="9">IMP--aspartate ligase</fullName>
    </alternativeName>
</protein>
<proteinExistence type="inferred from homology"/>
<keyword evidence="2 9" id="KW-0436">Ligase</keyword>
<comment type="cofactor">
    <cofactor evidence="9">
        <name>Mg(2+)</name>
        <dbReference type="ChEBI" id="CHEBI:18420"/>
    </cofactor>
    <text evidence="9">Binds 1 Mg(2+) ion per subunit.</text>
</comment>
<dbReference type="FunFam" id="1.10.300.10:FF:000002">
    <property type="entry name" value="Adenylosuccinate synthetase, chloroplastic"/>
    <property type="match status" value="1"/>
</dbReference>
<reference evidence="12" key="1">
    <citation type="submission" date="2022-11" db="UniProtKB">
        <authorList>
            <consortium name="EnsemblMetazoa"/>
        </authorList>
    </citation>
    <scope>IDENTIFICATION</scope>
</reference>
<dbReference type="PROSITE" id="PS00513">
    <property type="entry name" value="ADENYLOSUCCIN_SYN_2"/>
    <property type="match status" value="1"/>
</dbReference>
<dbReference type="Gene3D" id="3.40.440.10">
    <property type="entry name" value="Adenylosuccinate Synthetase, subunit A, domain 1"/>
    <property type="match status" value="1"/>
</dbReference>
<dbReference type="HAMAP" id="MF_00011">
    <property type="entry name" value="Adenylosucc_synth"/>
    <property type="match status" value="1"/>
</dbReference>
<dbReference type="NCBIfam" id="NF002223">
    <property type="entry name" value="PRK01117.1"/>
    <property type="match status" value="1"/>
</dbReference>
<dbReference type="Gene3D" id="3.90.170.10">
    <property type="entry name" value="Adenylosuccinate Synthetase, subunit A, domain 3"/>
    <property type="match status" value="1"/>
</dbReference>
<sequence>MPEIIIYENGMYRPLYEAKRPRNKVTVVLGSQFGDEGKGKLVDILATSADIVCRCQGGNNAGHTVVVGEKRYAFHILPSGLINKNAMNVIGNGAVIHVPQLFQEMEDLKAQGITDCAKRLIISSRAHLVFDLHQEADRLREMGKSSIGTTKKGIGPAYASKAQRLGLRVCDLVGNFDIFTEKFRLLANHFQRLFPDLQVNFDGEFEKYKEYAERIRPLVRDTVGYMNQALQKSNLNIVIEGANAMMLDIDFGGYPYVTSSNCSAGAVCTGLGIPPSAVGDVYGLVKAYNTRVGTGVFPTELTDEIGDKLQRLGSEWGVTTGRKRRCGWLDLAILKFSHMINNFAALAVAKLDILDDFDEVKIGVAYRYNGKVLESYPETQELLKEIEVEYVTMPGWKTKITECRSFEQLPTNAQNYIRKIEEVVQIPVRWVGVGPARDAMISIF</sequence>
<comment type="function">
    <text evidence="9">Plays an important role in the de novo pathway and in the salvage pathway of purine nucleotide biosynthesis. Catalyzes the first commited step in the biosynthesis of AMP from IMP.</text>
</comment>
<dbReference type="PANTHER" id="PTHR11846:SF0">
    <property type="entry name" value="ADENYLOSUCCINATE SYNTHETASE"/>
    <property type="match status" value="1"/>
</dbReference>
<dbReference type="PROSITE" id="PS01266">
    <property type="entry name" value="ADENYLOSUCCIN_SYN_1"/>
    <property type="match status" value="1"/>
</dbReference>
<dbReference type="InterPro" id="IPR027417">
    <property type="entry name" value="P-loop_NTPase"/>
</dbReference>
<feature type="binding site" evidence="9">
    <location>
        <position position="324"/>
    </location>
    <ligand>
        <name>GTP</name>
        <dbReference type="ChEBI" id="CHEBI:37565"/>
    </ligand>
</feature>
<feature type="binding site" evidence="9">
    <location>
        <begin position="432"/>
        <end position="434"/>
    </location>
    <ligand>
        <name>GTP</name>
        <dbReference type="ChEBI" id="CHEBI:37565"/>
    </ligand>
</feature>
<dbReference type="Pfam" id="PF00709">
    <property type="entry name" value="Adenylsucc_synt"/>
    <property type="match status" value="1"/>
</dbReference>
<comment type="similarity">
    <text evidence="9 11">Belongs to the adenylosuccinate synthetase family.</text>
</comment>
<evidence type="ECO:0000256" key="9">
    <source>
        <dbReference type="HAMAP-Rule" id="MF_03125"/>
    </source>
</evidence>
<dbReference type="EnsemblMetazoa" id="XM_021042188.2">
    <property type="protein sequence ID" value="XP_020897847.1"/>
    <property type="gene ID" value="LOC110236648"/>
</dbReference>
<evidence type="ECO:0000256" key="5">
    <source>
        <dbReference type="ARBA" id="ARBA00022755"/>
    </source>
</evidence>
<dbReference type="GO" id="GO:0004019">
    <property type="term" value="F:adenylosuccinate synthase activity"/>
    <property type="evidence" value="ECO:0007669"/>
    <property type="project" value="UniProtKB-UniRule"/>
</dbReference>
<feature type="binding site" evidence="9">
    <location>
        <position position="164"/>
    </location>
    <ligand>
        <name>IMP</name>
        <dbReference type="ChEBI" id="CHEBI:58053"/>
        <note>ligand shared between dimeric partners</note>
    </ligand>
</feature>
<dbReference type="EC" id="6.3.4.4" evidence="9 11"/>
<dbReference type="GO" id="GO:0005737">
    <property type="term" value="C:cytoplasm"/>
    <property type="evidence" value="ECO:0007669"/>
    <property type="project" value="UniProtKB-SubCell"/>
</dbReference>
<dbReference type="GeneID" id="110236648"/>
<evidence type="ECO:0000313" key="13">
    <source>
        <dbReference type="Proteomes" id="UP000887567"/>
    </source>
</evidence>
<keyword evidence="7 9" id="KW-0342">GTP-binding</keyword>
<keyword evidence="9" id="KW-0963">Cytoplasm</keyword>
<feature type="active site" description="Proton donor" evidence="9">
    <location>
        <position position="63"/>
    </location>
</feature>
<feature type="binding site" evidence="9">
    <location>
        <begin position="60"/>
        <end position="63"/>
    </location>
    <ligand>
        <name>IMP</name>
        <dbReference type="ChEBI" id="CHEBI:58053"/>
    </ligand>
</feature>
<feature type="binding site" evidence="9">
    <location>
        <begin position="62"/>
        <end position="64"/>
    </location>
    <ligand>
        <name>GTP</name>
        <dbReference type="ChEBI" id="CHEBI:37565"/>
    </ligand>
</feature>
<accession>A0A913X2E5</accession>
<evidence type="ECO:0000256" key="11">
    <source>
        <dbReference type="RuleBase" id="RU000520"/>
    </source>
</evidence>